<reference evidence="1" key="2">
    <citation type="submission" date="2023-06" db="EMBL/GenBank/DDBJ databases">
        <authorList>
            <person name="Sun Q."/>
            <person name="Zhou Y."/>
        </authorList>
    </citation>
    <scope>NUCLEOTIDE SEQUENCE</scope>
    <source>
        <strain evidence="1">CGMCC 1.10859</strain>
    </source>
</reference>
<name>A0AAN4UUS7_9RHOB</name>
<protein>
    <submittedName>
        <fullName evidence="1">Uncharacterized protein</fullName>
    </submittedName>
</protein>
<dbReference type="EMBL" id="BNAB01000024">
    <property type="protein sequence ID" value="GHE05461.1"/>
    <property type="molecule type" value="Genomic_DNA"/>
</dbReference>
<gene>
    <name evidence="1" type="ORF">GCM10008024_36340</name>
</gene>
<dbReference type="AlphaFoldDB" id="A0AAN4UUS7"/>
<accession>A0AAN4UUS7</accession>
<organism evidence="1 2">
    <name type="scientific">Allgaiera indica</name>
    <dbReference type="NCBI Taxonomy" id="765699"/>
    <lineage>
        <taxon>Bacteria</taxon>
        <taxon>Pseudomonadati</taxon>
        <taxon>Pseudomonadota</taxon>
        <taxon>Alphaproteobacteria</taxon>
        <taxon>Rhodobacterales</taxon>
        <taxon>Paracoccaceae</taxon>
        <taxon>Allgaiera</taxon>
    </lineage>
</organism>
<reference evidence="1" key="1">
    <citation type="journal article" date="2014" name="Int. J. Syst. Evol. Microbiol.">
        <title>Complete genome sequence of Corynebacterium casei LMG S-19264T (=DSM 44701T), isolated from a smear-ripened cheese.</title>
        <authorList>
            <consortium name="US DOE Joint Genome Institute (JGI-PGF)"/>
            <person name="Walter F."/>
            <person name="Albersmeier A."/>
            <person name="Kalinowski J."/>
            <person name="Ruckert C."/>
        </authorList>
    </citation>
    <scope>NUCLEOTIDE SEQUENCE</scope>
    <source>
        <strain evidence="1">CGMCC 1.10859</strain>
    </source>
</reference>
<sequence>MRVLFSWARTASAQIGQPSLDPRGWSTDQGQEPIIWWLVFPQCRQKRFKGYNIHNQMVAIKPTRFPGLCIGSGFAWDILRHHSTCLGQLTPAFRMACRACNIKETS</sequence>
<evidence type="ECO:0000313" key="2">
    <source>
        <dbReference type="Proteomes" id="UP000634647"/>
    </source>
</evidence>
<comment type="caution">
    <text evidence="1">The sequence shown here is derived from an EMBL/GenBank/DDBJ whole genome shotgun (WGS) entry which is preliminary data.</text>
</comment>
<dbReference type="RefSeq" id="WP_143037576.1">
    <property type="nucleotide sequence ID" value="NZ_BNAB01000024.1"/>
</dbReference>
<proteinExistence type="predicted"/>
<dbReference type="Proteomes" id="UP000634647">
    <property type="component" value="Unassembled WGS sequence"/>
</dbReference>
<evidence type="ECO:0000313" key="1">
    <source>
        <dbReference type="EMBL" id="GHE05461.1"/>
    </source>
</evidence>